<name>A0A1I4GHQ4_9ACTN</name>
<reference evidence="1 2" key="1">
    <citation type="submission" date="2016-10" db="EMBL/GenBank/DDBJ databases">
        <authorList>
            <person name="de Groot N.N."/>
        </authorList>
    </citation>
    <scope>NUCLEOTIDE SEQUENCE [LARGE SCALE GENOMIC DNA]</scope>
    <source>
        <strain evidence="1 2">DSM 45317</strain>
    </source>
</reference>
<organism evidence="1 2">
    <name type="scientific">Geodermatophilus ruber</name>
    <dbReference type="NCBI Taxonomy" id="504800"/>
    <lineage>
        <taxon>Bacteria</taxon>
        <taxon>Bacillati</taxon>
        <taxon>Actinomycetota</taxon>
        <taxon>Actinomycetes</taxon>
        <taxon>Geodermatophilales</taxon>
        <taxon>Geodermatophilaceae</taxon>
        <taxon>Geodermatophilus</taxon>
    </lineage>
</organism>
<evidence type="ECO:0000313" key="1">
    <source>
        <dbReference type="EMBL" id="SFL29604.1"/>
    </source>
</evidence>
<proteinExistence type="predicted"/>
<protein>
    <submittedName>
        <fullName evidence="1">Uncharacterized protein</fullName>
    </submittedName>
</protein>
<dbReference type="EMBL" id="FOSW01000009">
    <property type="protein sequence ID" value="SFL29604.1"/>
    <property type="molecule type" value="Genomic_DNA"/>
</dbReference>
<evidence type="ECO:0000313" key="2">
    <source>
        <dbReference type="Proteomes" id="UP000199152"/>
    </source>
</evidence>
<dbReference type="Proteomes" id="UP000199152">
    <property type="component" value="Unassembled WGS sequence"/>
</dbReference>
<dbReference type="STRING" id="504800.SAMN04488085_10918"/>
<keyword evidence="2" id="KW-1185">Reference proteome</keyword>
<dbReference type="InParanoid" id="A0A1I4GHQ4"/>
<sequence length="32" mass="3449">MHLVDGADHELLDDVCADEVRALVVGWVGSRA</sequence>
<accession>A0A1I4GHQ4</accession>
<gene>
    <name evidence="1" type="ORF">SAMN04488085_10918</name>
</gene>
<dbReference type="AlphaFoldDB" id="A0A1I4GHQ4"/>